<dbReference type="Proteomes" id="UP001107558">
    <property type="component" value="Chromosome 4"/>
</dbReference>
<organism evidence="3 4">
    <name type="scientific">Polypedilum vanderplanki</name>
    <name type="common">Sleeping chironomid midge</name>
    <dbReference type="NCBI Taxonomy" id="319348"/>
    <lineage>
        <taxon>Eukaryota</taxon>
        <taxon>Metazoa</taxon>
        <taxon>Ecdysozoa</taxon>
        <taxon>Arthropoda</taxon>
        <taxon>Hexapoda</taxon>
        <taxon>Insecta</taxon>
        <taxon>Pterygota</taxon>
        <taxon>Neoptera</taxon>
        <taxon>Endopterygota</taxon>
        <taxon>Diptera</taxon>
        <taxon>Nematocera</taxon>
        <taxon>Chironomoidea</taxon>
        <taxon>Chironomidae</taxon>
        <taxon>Chironominae</taxon>
        <taxon>Polypedilum</taxon>
        <taxon>Polypedilum</taxon>
    </lineage>
</organism>
<accession>A0A9J6BBN9</accession>
<dbReference type="AlphaFoldDB" id="A0A9J6BBN9"/>
<keyword evidence="4" id="KW-1185">Reference proteome</keyword>
<comment type="caution">
    <text evidence="3">The sequence shown here is derived from an EMBL/GenBank/DDBJ whole genome shotgun (WGS) entry which is preliminary data.</text>
</comment>
<evidence type="ECO:0000313" key="4">
    <source>
        <dbReference type="Proteomes" id="UP001107558"/>
    </source>
</evidence>
<evidence type="ECO:0000313" key="3">
    <source>
        <dbReference type="EMBL" id="KAG5667114.1"/>
    </source>
</evidence>
<feature type="chain" id="PRO_5039908104" description="Cyclic nucleotide-binding domain-containing protein" evidence="1">
    <location>
        <begin position="21"/>
        <end position="1195"/>
    </location>
</feature>
<reference evidence="3" key="1">
    <citation type="submission" date="2021-03" db="EMBL/GenBank/DDBJ databases">
        <title>Chromosome level genome of the anhydrobiotic midge Polypedilum vanderplanki.</title>
        <authorList>
            <person name="Yoshida Y."/>
            <person name="Kikawada T."/>
            <person name="Gusev O."/>
        </authorList>
    </citation>
    <scope>NUCLEOTIDE SEQUENCE</scope>
    <source>
        <strain evidence="3">NIAS01</strain>
        <tissue evidence="3">Whole body or cell culture</tissue>
    </source>
</reference>
<evidence type="ECO:0000256" key="1">
    <source>
        <dbReference type="SAM" id="SignalP"/>
    </source>
</evidence>
<evidence type="ECO:0000259" key="2">
    <source>
        <dbReference type="PROSITE" id="PS50042"/>
    </source>
</evidence>
<protein>
    <recommendedName>
        <fullName evidence="2">Cyclic nucleotide-binding domain-containing protein</fullName>
    </recommendedName>
</protein>
<proteinExistence type="predicted"/>
<name>A0A9J6BBN9_POLVA</name>
<sequence length="1195" mass="129563">MWLITVLFGIFFFYPNLSSSQYTGPMIDTQLSQINSGLMAEETKLSTQLKSLITLIASTNTILLTKNLSMSTSQQQLITSLYASLQDLSSLATDLSTLNNFWPYTNVTTCANSNQKQTEIEFSINYIFGIGNEVLANLTRLTGQYNWVAYNAFLASSTLVFNYQNGLAQQQQIAQVLTNTGNIMLEYGNYIILLTKSSASETLTNINMQLFKSQYCQCPTDFSPTGYANLSTLATNVQVIEQPLVSLESTVIAAANSALSNANAASAAISSGSFPWVSININRTITFLNNLITTNTYYDVSWNNVSSCFDLHKRAGLISHKYRQYSKAWFASLRNTTWTLTLQLSLNTTAALYKLSIDQLTAVGALIGSLKQLQPIMGNYTSQLSFSSGKMMRVWLDMVFLDNSYCACINLPPTTTSKPTTTIKTTTVNGVTTTKTTICTTTTTLSTNPASLGTSTIPLTTTTAAVSTSSSTPIVASSITTPSVSTSVILGTSTAVDATTLNTSTPSSTTTTTTITTTPSTTTTTVAPVINGCGLWARYNLDNEPINVGFSPGTARDGSTLYIGRGKSGSNYLPGRVLIGTGVYVPGGSEQLVNEPEYLVIPSGCQCVWTDPAVAMNHSGLVLTPNPNNFYAIGLVQLSSTQVAISSVVISPGSQLFNQAYNNAAGNQVTNTKATQVLVCETTASTATPPVINFKNEACGVWSTMNYTNYVTTIGFSAGKVSLNNTVAWIGRGPFNSQFCAGRYEAAVGWSFVPWTRDNPAMASEFLIVPQGCRCYWMNPNQAWIRRSHVKVSDDNYHYAVGRMNLSNGQTTIAKVQFQFGTDFSQWYADTLTSEKLDNPSPEVLVCENIPDPPNPCDLWIQYYNDASPTINGFSAGISAYKNAANSTAYIARGFRDSWLIPGRVQISGSTGTIYVTNGNEYVINPPGQQKYGEYLVIRDGCTCKWLPPYLASNHLGLVRSGEQFTRGANYGPDDYIVTRYTYDDGRVSIGKTITPFYISRYTNGSTTGEVTLQYPNTPKEVLVCESTSDMSTKPTLNFGNKACALWSKFKPATAYYAATHGLYAGVDRNGNDAYVGRGNYGDKIYIGRVQITGNVGVYVYGSNEVLSNTPEYLVVPNNCSCEFLSFATAITKVGLVRSIDWSYGFAVGLKNFTSGRIAITSVQTQVSVGNQWYVDEKGNTVVDTATVALVCETP</sequence>
<feature type="signal peptide" evidence="1">
    <location>
        <begin position="1"/>
        <end position="20"/>
    </location>
</feature>
<gene>
    <name evidence="3" type="ORF">PVAND_015113</name>
</gene>
<dbReference type="PROSITE" id="PS50042">
    <property type="entry name" value="CNMP_BINDING_3"/>
    <property type="match status" value="1"/>
</dbReference>
<keyword evidence="1" id="KW-0732">Signal</keyword>
<dbReference type="EMBL" id="JADBJN010000004">
    <property type="protein sequence ID" value="KAG5667114.1"/>
    <property type="molecule type" value="Genomic_DNA"/>
</dbReference>
<feature type="domain" description="Cyclic nucleotide-binding" evidence="2">
    <location>
        <begin position="981"/>
        <end position="1024"/>
    </location>
</feature>
<dbReference type="InterPro" id="IPR000595">
    <property type="entry name" value="cNMP-bd_dom"/>
</dbReference>